<name>A0A5S5CDT4_9BACL</name>
<feature type="transmembrane region" description="Helical" evidence="1">
    <location>
        <begin position="113"/>
        <end position="141"/>
    </location>
</feature>
<evidence type="ECO:0000313" key="3">
    <source>
        <dbReference type="Proteomes" id="UP000323257"/>
    </source>
</evidence>
<dbReference type="EMBL" id="VNHS01000003">
    <property type="protein sequence ID" value="TYP76510.1"/>
    <property type="molecule type" value="Genomic_DNA"/>
</dbReference>
<comment type="caution">
    <text evidence="2">The sequence shown here is derived from an EMBL/GenBank/DDBJ whole genome shotgun (WGS) entry which is preliminary data.</text>
</comment>
<proteinExistence type="predicted"/>
<dbReference type="AlphaFoldDB" id="A0A5S5CDT4"/>
<dbReference type="RefSeq" id="WP_148928929.1">
    <property type="nucleotide sequence ID" value="NZ_VNHS01000003.1"/>
</dbReference>
<evidence type="ECO:0000256" key="1">
    <source>
        <dbReference type="SAM" id="Phobius"/>
    </source>
</evidence>
<reference evidence="2 3" key="1">
    <citation type="submission" date="2019-07" db="EMBL/GenBank/DDBJ databases">
        <title>Genomic Encyclopedia of Type Strains, Phase III (KMG-III): the genomes of soil and plant-associated and newly described type strains.</title>
        <authorList>
            <person name="Whitman W."/>
        </authorList>
    </citation>
    <scope>NUCLEOTIDE SEQUENCE [LARGE SCALE GENOMIC DNA]</scope>
    <source>
        <strain evidence="2 3">BL24</strain>
    </source>
</reference>
<feature type="transmembrane region" description="Helical" evidence="1">
    <location>
        <begin position="21"/>
        <end position="44"/>
    </location>
</feature>
<feature type="transmembrane region" description="Helical" evidence="1">
    <location>
        <begin position="71"/>
        <end position="92"/>
    </location>
</feature>
<keyword evidence="3" id="KW-1185">Reference proteome</keyword>
<gene>
    <name evidence="2" type="ORF">BCM02_103172</name>
</gene>
<organism evidence="2 3">
    <name type="scientific">Paenibacillus methanolicus</name>
    <dbReference type="NCBI Taxonomy" id="582686"/>
    <lineage>
        <taxon>Bacteria</taxon>
        <taxon>Bacillati</taxon>
        <taxon>Bacillota</taxon>
        <taxon>Bacilli</taxon>
        <taxon>Bacillales</taxon>
        <taxon>Paenibacillaceae</taxon>
        <taxon>Paenibacillus</taxon>
    </lineage>
</organism>
<protein>
    <submittedName>
        <fullName evidence="2">Uncharacterized protein</fullName>
    </submittedName>
</protein>
<accession>A0A5S5CDT4</accession>
<feature type="transmembrane region" description="Helical" evidence="1">
    <location>
        <begin position="147"/>
        <end position="166"/>
    </location>
</feature>
<dbReference type="Proteomes" id="UP000323257">
    <property type="component" value="Unassembled WGS sequence"/>
</dbReference>
<evidence type="ECO:0000313" key="2">
    <source>
        <dbReference type="EMBL" id="TYP76510.1"/>
    </source>
</evidence>
<keyword evidence="1" id="KW-1133">Transmembrane helix</keyword>
<sequence>MMDRPEQDLTYYSLIRVLVRIYGVFYMFIGIGDLLSFLISLGSMRDGILGEFMGDQGSIFWLLSKDELDGIFDSFIGLALFAYAGKLANWIAPDRSLTIRFQASELQPMVLVVARFYLMTWVAYFLGLMLSSVLIIAIRYVTSEIEFVEVLVLLQPVYWLVGLYILDRNLGRIVKFASRNSRSDAA</sequence>
<keyword evidence="1" id="KW-0472">Membrane</keyword>
<keyword evidence="1" id="KW-0812">Transmembrane</keyword>